<dbReference type="KEGG" id="dsy:DSY1882"/>
<dbReference type="AlphaFoldDB" id="Q24WC1"/>
<keyword evidence="1" id="KW-1133">Transmembrane helix</keyword>
<dbReference type="HOGENOM" id="CLU_106623_0_0_9"/>
<feature type="transmembrane region" description="Helical" evidence="1">
    <location>
        <begin position="32"/>
        <end position="51"/>
    </location>
</feature>
<evidence type="ECO:0000313" key="3">
    <source>
        <dbReference type="Proteomes" id="UP000001946"/>
    </source>
</evidence>
<accession>Q24WC1</accession>
<sequence>MIRSWIRKGGVHMPNSWGRPPRNELWQDIQALAFWVLIIGVGAFILFPNFFSDVYSRLTDPVSKLADTTVGTYDPGYDGYVADDPYSIDPYTNTTSNYLYSAGNTYGSSPTSLYLGNEVATGYWVLFVADGDFKQFSVTSEGYAFLLRLIERDQTGEGKNTLILAANGQIRKFTVTNEIYQIVTNMAAIETRAKAG</sequence>
<dbReference type="EMBL" id="AP008230">
    <property type="protein sequence ID" value="BAE83671.1"/>
    <property type="molecule type" value="Genomic_DNA"/>
</dbReference>
<reference evidence="2 3" key="1">
    <citation type="journal article" date="2006" name="J. Bacteriol.">
        <title>Complete genome sequence of the dehalorespiring bacterium Desulfitobacterium hafniense Y51 and comparison with Dehalococcoides ethenogenes 195.</title>
        <authorList>
            <person name="Nonaka H."/>
            <person name="Keresztes G."/>
            <person name="Shinoda Y."/>
            <person name="Ikenaga Y."/>
            <person name="Abe M."/>
            <person name="Naito K."/>
            <person name="Inatomi K."/>
            <person name="Furukawa K."/>
            <person name="Inui M."/>
            <person name="Yukawa H."/>
        </authorList>
    </citation>
    <scope>NUCLEOTIDE SEQUENCE [LARGE SCALE GENOMIC DNA]</scope>
    <source>
        <strain evidence="2 3">Y51</strain>
    </source>
</reference>
<gene>
    <name evidence="2" type="ordered locus">DSY1882</name>
</gene>
<dbReference type="eggNOG" id="ENOG5031FWN">
    <property type="taxonomic scope" value="Bacteria"/>
</dbReference>
<organism evidence="2 3">
    <name type="scientific">Desulfitobacterium hafniense (strain Y51)</name>
    <dbReference type="NCBI Taxonomy" id="138119"/>
    <lineage>
        <taxon>Bacteria</taxon>
        <taxon>Bacillati</taxon>
        <taxon>Bacillota</taxon>
        <taxon>Clostridia</taxon>
        <taxon>Eubacteriales</taxon>
        <taxon>Desulfitobacteriaceae</taxon>
        <taxon>Desulfitobacterium</taxon>
    </lineage>
</organism>
<name>Q24WC1_DESHY</name>
<evidence type="ECO:0000313" key="2">
    <source>
        <dbReference type="EMBL" id="BAE83671.1"/>
    </source>
</evidence>
<keyword evidence="1" id="KW-0812">Transmembrane</keyword>
<keyword evidence="3" id="KW-1185">Reference proteome</keyword>
<evidence type="ECO:0000256" key="1">
    <source>
        <dbReference type="SAM" id="Phobius"/>
    </source>
</evidence>
<keyword evidence="1" id="KW-0472">Membrane</keyword>
<dbReference type="Proteomes" id="UP000001946">
    <property type="component" value="Chromosome"/>
</dbReference>
<protein>
    <submittedName>
        <fullName evidence="2">Uncharacterized protein</fullName>
    </submittedName>
</protein>
<proteinExistence type="predicted"/>